<dbReference type="HOGENOM" id="CLU_3272696_0_0_5"/>
<accession>A0A089P4G6</accession>
<dbReference type="AlphaFoldDB" id="A0A089P4G6"/>
<dbReference type="KEGG" id="mor:MOC_5153"/>
<proteinExistence type="predicted"/>
<feature type="region of interest" description="Disordered" evidence="1">
    <location>
        <begin position="1"/>
        <end position="22"/>
    </location>
</feature>
<evidence type="ECO:0000313" key="2">
    <source>
        <dbReference type="EMBL" id="AIQ92908.1"/>
    </source>
</evidence>
<dbReference type="EMBL" id="CP003811">
    <property type="protein sequence ID" value="AIQ92908.1"/>
    <property type="molecule type" value="Genomic_DNA"/>
</dbReference>
<name>A0A089P4G6_9HYPH</name>
<organism evidence="2 3">
    <name type="scientific">Methylobacterium oryzae CBMB20</name>
    <dbReference type="NCBI Taxonomy" id="693986"/>
    <lineage>
        <taxon>Bacteria</taxon>
        <taxon>Pseudomonadati</taxon>
        <taxon>Pseudomonadota</taxon>
        <taxon>Alphaproteobacteria</taxon>
        <taxon>Hyphomicrobiales</taxon>
        <taxon>Methylobacteriaceae</taxon>
        <taxon>Methylobacterium</taxon>
    </lineage>
</organism>
<reference evidence="2 3" key="1">
    <citation type="journal article" date="2014" name="PLoS ONE">
        <title>Genome Information of Methylobacterium oryzae, a Plant-Probiotic Methylotroph in the Phyllosphere.</title>
        <authorList>
            <person name="Kwak M.J."/>
            <person name="Jeong H."/>
            <person name="Madhaiyan M."/>
            <person name="Lee Y."/>
            <person name="Sa T.M."/>
            <person name="Oh T.K."/>
            <person name="Kim J.F."/>
        </authorList>
    </citation>
    <scope>NUCLEOTIDE SEQUENCE [LARGE SCALE GENOMIC DNA]</scope>
    <source>
        <strain evidence="2 3">CBMB20</strain>
    </source>
</reference>
<sequence>MPVSRAVGPGAAGKPGSGIAVPTRIRIRRRVWMRAPRGGPG</sequence>
<evidence type="ECO:0000313" key="3">
    <source>
        <dbReference type="Proteomes" id="UP000029492"/>
    </source>
</evidence>
<gene>
    <name evidence="2" type="ORF">MOC_5153</name>
</gene>
<evidence type="ECO:0000256" key="1">
    <source>
        <dbReference type="SAM" id="MobiDB-lite"/>
    </source>
</evidence>
<keyword evidence="3" id="KW-1185">Reference proteome</keyword>
<protein>
    <submittedName>
        <fullName evidence="2">Protein of unassigned function</fullName>
    </submittedName>
</protein>
<dbReference type="Proteomes" id="UP000029492">
    <property type="component" value="Chromosome"/>
</dbReference>